<keyword evidence="1" id="KW-0812">Transmembrane</keyword>
<evidence type="ECO:0000313" key="2">
    <source>
        <dbReference type="EMBL" id="JAQ13481.1"/>
    </source>
</evidence>
<reference evidence="2" key="1">
    <citation type="journal article" date="2016" name="Gigascience">
        <title>De novo construction of an expanded transcriptome assembly for the western tarnished plant bug, Lygus hesperus.</title>
        <authorList>
            <person name="Tassone E.E."/>
            <person name="Geib S.M."/>
            <person name="Hall B."/>
            <person name="Fabrick J.A."/>
            <person name="Brent C.S."/>
            <person name="Hull J.J."/>
        </authorList>
    </citation>
    <scope>NUCLEOTIDE SEQUENCE</scope>
</reference>
<gene>
    <name evidence="2" type="ORF">g.43347</name>
</gene>
<keyword evidence="1" id="KW-0472">Membrane</keyword>
<dbReference type="AlphaFoldDB" id="A0A146M0Z2"/>
<feature type="transmembrane region" description="Helical" evidence="1">
    <location>
        <begin position="36"/>
        <end position="54"/>
    </location>
</feature>
<sequence length="107" mass="12548">MVIDVLWCRLFLMFSCFICPDPLLPFLQKDFPLRNLLGCNWTLFCNYLLLYFLLNLSQNLTPLQMDQHHCSYQLTCFPISVFPSSEIAASQKSHKHYSITYCTVTEL</sequence>
<accession>A0A146M0Z2</accession>
<dbReference type="EMBL" id="GDHC01005148">
    <property type="protein sequence ID" value="JAQ13481.1"/>
    <property type="molecule type" value="Transcribed_RNA"/>
</dbReference>
<evidence type="ECO:0000256" key="1">
    <source>
        <dbReference type="SAM" id="Phobius"/>
    </source>
</evidence>
<protein>
    <submittedName>
        <fullName evidence="2">Uncharacterized protein</fullName>
    </submittedName>
</protein>
<name>A0A146M0Z2_LYGHE</name>
<feature type="transmembrane region" description="Helical" evidence="1">
    <location>
        <begin position="6"/>
        <end position="24"/>
    </location>
</feature>
<proteinExistence type="predicted"/>
<keyword evidence="1" id="KW-1133">Transmembrane helix</keyword>
<organism evidence="2">
    <name type="scientific">Lygus hesperus</name>
    <name type="common">Western plant bug</name>
    <dbReference type="NCBI Taxonomy" id="30085"/>
    <lineage>
        <taxon>Eukaryota</taxon>
        <taxon>Metazoa</taxon>
        <taxon>Ecdysozoa</taxon>
        <taxon>Arthropoda</taxon>
        <taxon>Hexapoda</taxon>
        <taxon>Insecta</taxon>
        <taxon>Pterygota</taxon>
        <taxon>Neoptera</taxon>
        <taxon>Paraneoptera</taxon>
        <taxon>Hemiptera</taxon>
        <taxon>Heteroptera</taxon>
        <taxon>Panheteroptera</taxon>
        <taxon>Cimicomorpha</taxon>
        <taxon>Miridae</taxon>
        <taxon>Mirini</taxon>
        <taxon>Lygus</taxon>
    </lineage>
</organism>